<feature type="transmembrane region" description="Helical" evidence="8">
    <location>
        <begin position="324"/>
        <end position="343"/>
    </location>
</feature>
<keyword evidence="7 8" id="KW-0472">Membrane</keyword>
<keyword evidence="3" id="KW-0813">Transport</keyword>
<keyword evidence="5 8" id="KW-0812">Transmembrane</keyword>
<dbReference type="InterPro" id="IPR037294">
    <property type="entry name" value="ABC_BtuC-like"/>
</dbReference>
<protein>
    <submittedName>
        <fullName evidence="9">Iron ABC transporter permease</fullName>
    </submittedName>
</protein>
<evidence type="ECO:0000256" key="1">
    <source>
        <dbReference type="ARBA" id="ARBA00004651"/>
    </source>
</evidence>
<evidence type="ECO:0000313" key="9">
    <source>
        <dbReference type="EMBL" id="QTX31737.1"/>
    </source>
</evidence>
<organism evidence="9 10">
    <name type="scientific">Aminithiophilus ramosus</name>
    <dbReference type="NCBI Taxonomy" id="3029084"/>
    <lineage>
        <taxon>Bacteria</taxon>
        <taxon>Thermotogati</taxon>
        <taxon>Synergistota</taxon>
        <taxon>Synergistia</taxon>
        <taxon>Synergistales</taxon>
        <taxon>Aminithiophilaceae</taxon>
        <taxon>Aminithiophilus</taxon>
    </lineage>
</organism>
<sequence length="350" mass="37256">MCQESGTLRDLSCERATGRDWKKLNYLVLPLAAMLLSFALGRYPVSPRQLAELVAARLSLIDAGPWDVLHTVVFKVRLPRILAAMLIGASLSASGACYQGLFRNPLASPALLGAAAGAGFGATLGICLSLRVVGIQALAFFISLGAVGLTCLLSGRIRHDRTLGLVLAGIMTGSLFTAATSFLKYVADPYDKLPTITFWLMGSLSSITMSDVGFVAVPVFLGLVPLFLIRWRLNVLSLGDEEATALGLNVMRYKLLVIVCATLVTAASVSVSGMIGWVGLVIPHLARILVGPDYKDLYPASIVAGGVFLLLVDDLARILTSVEIPLGVLTALIGVPFFLFLLLRERGALR</sequence>
<evidence type="ECO:0000256" key="6">
    <source>
        <dbReference type="ARBA" id="ARBA00022989"/>
    </source>
</evidence>
<dbReference type="Pfam" id="PF01032">
    <property type="entry name" value="FecCD"/>
    <property type="match status" value="1"/>
</dbReference>
<proteinExistence type="inferred from homology"/>
<dbReference type="AlphaFoldDB" id="A0A9Q7EZ13"/>
<evidence type="ECO:0000256" key="2">
    <source>
        <dbReference type="ARBA" id="ARBA00007935"/>
    </source>
</evidence>
<evidence type="ECO:0000256" key="5">
    <source>
        <dbReference type="ARBA" id="ARBA00022692"/>
    </source>
</evidence>
<feature type="transmembrane region" description="Helical" evidence="8">
    <location>
        <begin position="255"/>
        <end position="277"/>
    </location>
</feature>
<feature type="transmembrane region" description="Helical" evidence="8">
    <location>
        <begin position="207"/>
        <end position="229"/>
    </location>
</feature>
<evidence type="ECO:0000256" key="8">
    <source>
        <dbReference type="SAM" id="Phobius"/>
    </source>
</evidence>
<comment type="subcellular location">
    <subcellularLocation>
        <location evidence="1">Cell membrane</location>
        <topology evidence="1">Multi-pass membrane protein</topology>
    </subcellularLocation>
</comment>
<name>A0A9Q7EZ13_9BACT</name>
<evidence type="ECO:0000313" key="10">
    <source>
        <dbReference type="Proteomes" id="UP000671879"/>
    </source>
</evidence>
<dbReference type="Gene3D" id="1.10.3470.10">
    <property type="entry name" value="ABC transporter involved in vitamin B12 uptake, BtuC"/>
    <property type="match status" value="1"/>
</dbReference>
<dbReference type="PANTHER" id="PTHR30472">
    <property type="entry name" value="FERRIC ENTEROBACTIN TRANSPORT SYSTEM PERMEASE PROTEIN"/>
    <property type="match status" value="1"/>
</dbReference>
<dbReference type="GO" id="GO:0005886">
    <property type="term" value="C:plasma membrane"/>
    <property type="evidence" value="ECO:0007669"/>
    <property type="project" value="UniProtKB-SubCell"/>
</dbReference>
<accession>A0A9Q7EZ13</accession>
<evidence type="ECO:0000256" key="3">
    <source>
        <dbReference type="ARBA" id="ARBA00022448"/>
    </source>
</evidence>
<keyword evidence="6 8" id="KW-1133">Transmembrane helix</keyword>
<feature type="transmembrane region" description="Helical" evidence="8">
    <location>
        <begin position="110"/>
        <end position="131"/>
    </location>
</feature>
<dbReference type="CDD" id="cd06550">
    <property type="entry name" value="TM_ABC_iron-siderophores_like"/>
    <property type="match status" value="1"/>
</dbReference>
<dbReference type="GO" id="GO:0033214">
    <property type="term" value="P:siderophore-iron import into cell"/>
    <property type="evidence" value="ECO:0007669"/>
    <property type="project" value="TreeGrafter"/>
</dbReference>
<feature type="transmembrane region" description="Helical" evidence="8">
    <location>
        <begin position="162"/>
        <end position="187"/>
    </location>
</feature>
<dbReference type="GO" id="GO:0022857">
    <property type="term" value="F:transmembrane transporter activity"/>
    <property type="evidence" value="ECO:0007669"/>
    <property type="project" value="InterPro"/>
</dbReference>
<dbReference type="PANTHER" id="PTHR30472:SF70">
    <property type="entry name" value="MOLYBDATE IMPORT SYSTEM PERMEASE PROTEIN MOLB"/>
    <property type="match status" value="1"/>
</dbReference>
<feature type="transmembrane region" description="Helical" evidence="8">
    <location>
        <begin position="137"/>
        <end position="155"/>
    </location>
</feature>
<feature type="transmembrane region" description="Helical" evidence="8">
    <location>
        <begin position="81"/>
        <end position="98"/>
    </location>
</feature>
<dbReference type="KEGG" id="aram:KAR29_10330"/>
<dbReference type="InterPro" id="IPR000522">
    <property type="entry name" value="ABC_transptr_permease_BtuC"/>
</dbReference>
<dbReference type="EMBL" id="CP072943">
    <property type="protein sequence ID" value="QTX31737.1"/>
    <property type="molecule type" value="Genomic_DNA"/>
</dbReference>
<dbReference type="SUPFAM" id="SSF81345">
    <property type="entry name" value="ABC transporter involved in vitamin B12 uptake, BtuC"/>
    <property type="match status" value="1"/>
</dbReference>
<comment type="similarity">
    <text evidence="2">Belongs to the binding-protein-dependent transport system permease family. FecCD subfamily.</text>
</comment>
<reference evidence="10" key="1">
    <citation type="submission" date="2021-04" db="EMBL/GenBank/DDBJ databases">
        <title>A novel Synergistetes isolate from a pyrite-forming mixed culture.</title>
        <authorList>
            <person name="Bunk B."/>
            <person name="Sproer C."/>
            <person name="Spring S."/>
            <person name="Pester M."/>
        </authorList>
    </citation>
    <scope>NUCLEOTIDE SEQUENCE [LARGE SCALE GENOMIC DNA]</scope>
    <source>
        <strain evidence="10">J.5.4.2-T.3.5.2</strain>
    </source>
</reference>
<gene>
    <name evidence="9" type="ORF">KAR29_10330</name>
</gene>
<keyword evidence="4" id="KW-1003">Cell membrane</keyword>
<dbReference type="Proteomes" id="UP000671879">
    <property type="component" value="Chromosome"/>
</dbReference>
<feature type="transmembrane region" description="Helical" evidence="8">
    <location>
        <begin position="24"/>
        <end position="43"/>
    </location>
</feature>
<dbReference type="FunFam" id="1.10.3470.10:FF:000001">
    <property type="entry name" value="Vitamin B12 ABC transporter permease BtuC"/>
    <property type="match status" value="1"/>
</dbReference>
<evidence type="ECO:0000256" key="4">
    <source>
        <dbReference type="ARBA" id="ARBA00022475"/>
    </source>
</evidence>
<evidence type="ECO:0000256" key="7">
    <source>
        <dbReference type="ARBA" id="ARBA00023136"/>
    </source>
</evidence>
<dbReference type="RefSeq" id="WP_274372915.1">
    <property type="nucleotide sequence ID" value="NZ_CP072943.1"/>
</dbReference>
<keyword evidence="10" id="KW-1185">Reference proteome</keyword>